<sequence length="64" mass="7044">PASQLARYVAKPATSDAKILAMGAKAYREHETLVVRLSQIRDPVIRQMAATVADYLFGRMNNAP</sequence>
<organism evidence="1">
    <name type="scientific">marine sediment metagenome</name>
    <dbReference type="NCBI Taxonomy" id="412755"/>
    <lineage>
        <taxon>unclassified sequences</taxon>
        <taxon>metagenomes</taxon>
        <taxon>ecological metagenomes</taxon>
    </lineage>
</organism>
<reference evidence="1" key="1">
    <citation type="journal article" date="2015" name="Nature">
        <title>Complex archaea that bridge the gap between prokaryotes and eukaryotes.</title>
        <authorList>
            <person name="Spang A."/>
            <person name="Saw J.H."/>
            <person name="Jorgensen S.L."/>
            <person name="Zaremba-Niedzwiedzka K."/>
            <person name="Martijn J."/>
            <person name="Lind A.E."/>
            <person name="van Eijk R."/>
            <person name="Schleper C."/>
            <person name="Guy L."/>
            <person name="Ettema T.J."/>
        </authorList>
    </citation>
    <scope>NUCLEOTIDE SEQUENCE</scope>
</reference>
<accession>A0A0F9FF21</accession>
<comment type="caution">
    <text evidence="1">The sequence shown here is derived from an EMBL/GenBank/DDBJ whole genome shotgun (WGS) entry which is preliminary data.</text>
</comment>
<proteinExistence type="predicted"/>
<dbReference type="AlphaFoldDB" id="A0A0F9FF21"/>
<dbReference type="EMBL" id="LAZR01023876">
    <property type="protein sequence ID" value="KKL77026.1"/>
    <property type="molecule type" value="Genomic_DNA"/>
</dbReference>
<name>A0A0F9FF21_9ZZZZ</name>
<feature type="non-terminal residue" evidence="1">
    <location>
        <position position="1"/>
    </location>
</feature>
<protein>
    <submittedName>
        <fullName evidence="1">Uncharacterized protein</fullName>
    </submittedName>
</protein>
<evidence type="ECO:0000313" key="1">
    <source>
        <dbReference type="EMBL" id="KKL77026.1"/>
    </source>
</evidence>
<gene>
    <name evidence="1" type="ORF">LCGC14_2039060</name>
</gene>